<keyword evidence="3" id="KW-1185">Reference proteome</keyword>
<dbReference type="SMART" id="SM00256">
    <property type="entry name" value="FBOX"/>
    <property type="match status" value="1"/>
</dbReference>
<feature type="domain" description="F-box" evidence="1">
    <location>
        <begin position="13"/>
        <end position="52"/>
    </location>
</feature>
<protein>
    <recommendedName>
        <fullName evidence="1">F-box domain-containing protein</fullName>
    </recommendedName>
</protein>
<reference evidence="2" key="1">
    <citation type="journal article" date="2020" name="Stud. Mycol.">
        <title>101 Dothideomycetes genomes: a test case for predicting lifestyles and emergence of pathogens.</title>
        <authorList>
            <person name="Haridas S."/>
            <person name="Albert R."/>
            <person name="Binder M."/>
            <person name="Bloem J."/>
            <person name="Labutti K."/>
            <person name="Salamov A."/>
            <person name="Andreopoulos B."/>
            <person name="Baker S."/>
            <person name="Barry K."/>
            <person name="Bills G."/>
            <person name="Bluhm B."/>
            <person name="Cannon C."/>
            <person name="Castanera R."/>
            <person name="Culley D."/>
            <person name="Daum C."/>
            <person name="Ezra D."/>
            <person name="Gonzalez J."/>
            <person name="Henrissat B."/>
            <person name="Kuo A."/>
            <person name="Liang C."/>
            <person name="Lipzen A."/>
            <person name="Lutzoni F."/>
            <person name="Magnuson J."/>
            <person name="Mondo S."/>
            <person name="Nolan M."/>
            <person name="Ohm R."/>
            <person name="Pangilinan J."/>
            <person name="Park H.-J."/>
            <person name="Ramirez L."/>
            <person name="Alfaro M."/>
            <person name="Sun H."/>
            <person name="Tritt A."/>
            <person name="Yoshinaga Y."/>
            <person name="Zwiers L.-H."/>
            <person name="Turgeon B."/>
            <person name="Goodwin S."/>
            <person name="Spatafora J."/>
            <person name="Crous P."/>
            <person name="Grigoriev I."/>
        </authorList>
    </citation>
    <scope>NUCLEOTIDE SEQUENCE</scope>
    <source>
        <strain evidence="2">CBS 122368</strain>
    </source>
</reference>
<dbReference type="InterPro" id="IPR001810">
    <property type="entry name" value="F-box_dom"/>
</dbReference>
<dbReference type="GeneID" id="54589458"/>
<dbReference type="SUPFAM" id="SSF81383">
    <property type="entry name" value="F-box domain"/>
    <property type="match status" value="1"/>
</dbReference>
<dbReference type="AlphaFoldDB" id="A0A6A6I6M3"/>
<dbReference type="CDD" id="cd09917">
    <property type="entry name" value="F-box_SF"/>
    <property type="match status" value="1"/>
</dbReference>
<evidence type="ECO:0000313" key="2">
    <source>
        <dbReference type="EMBL" id="KAF2246175.1"/>
    </source>
</evidence>
<dbReference type="EMBL" id="ML987199">
    <property type="protein sequence ID" value="KAF2246175.1"/>
    <property type="molecule type" value="Genomic_DNA"/>
</dbReference>
<evidence type="ECO:0000259" key="1">
    <source>
        <dbReference type="SMART" id="SM00256"/>
    </source>
</evidence>
<name>A0A6A6I6M3_9PLEO</name>
<accession>A0A6A6I6M3</accession>
<gene>
    <name evidence="2" type="ORF">BU26DRAFT_63706</name>
</gene>
<dbReference type="OrthoDB" id="3800738at2759"/>
<dbReference type="Proteomes" id="UP000800094">
    <property type="component" value="Unassembled WGS sequence"/>
</dbReference>
<organism evidence="2 3">
    <name type="scientific">Trematosphaeria pertusa</name>
    <dbReference type="NCBI Taxonomy" id="390896"/>
    <lineage>
        <taxon>Eukaryota</taxon>
        <taxon>Fungi</taxon>
        <taxon>Dikarya</taxon>
        <taxon>Ascomycota</taxon>
        <taxon>Pezizomycotina</taxon>
        <taxon>Dothideomycetes</taxon>
        <taxon>Pleosporomycetidae</taxon>
        <taxon>Pleosporales</taxon>
        <taxon>Massarineae</taxon>
        <taxon>Trematosphaeriaceae</taxon>
        <taxon>Trematosphaeria</taxon>
    </lineage>
</organism>
<dbReference type="Pfam" id="PF00646">
    <property type="entry name" value="F-box"/>
    <property type="match status" value="1"/>
</dbReference>
<dbReference type="RefSeq" id="XP_033681179.1">
    <property type="nucleotide sequence ID" value="XM_033836128.1"/>
</dbReference>
<evidence type="ECO:0000313" key="3">
    <source>
        <dbReference type="Proteomes" id="UP000800094"/>
    </source>
</evidence>
<proteinExistence type="predicted"/>
<sequence>MANFSATSRAVATPELLELILSHLPPGDVLLAQRISKSWQTLISNSPTLQTLLYFRPPSLASTTLTQLNPLLTIAFPFLFTPSLSLRPSETADWDLSFGNLSETADWDLSFGHLSDPPSPGPSMRTAGAAGSAGPAKAFKYSGWVVRPEAWRRKEASWRGMFISKPPVAKVRWRKTESGMMGCNVSECVVRFGAEEGIEGSGTGAEKQAWMKLDGEKIRLKAEGGLRMGVLYDYLEERVCRGDWPTPDFDIQFEPGLSPPEVDGNQTRATGAMVARLEPLDAESEAVEKMFAVTEELELVVSMFRGYSCIMEEEEAYPIFRSEGFRSVEVGPWREVSSQMWD</sequence>
<dbReference type="InterPro" id="IPR036047">
    <property type="entry name" value="F-box-like_dom_sf"/>
</dbReference>